<dbReference type="EMBL" id="OB794001">
    <property type="protein sequence ID" value="CAD7429200.1"/>
    <property type="molecule type" value="Genomic_DNA"/>
</dbReference>
<name>A0A7R9EA49_9NEOP</name>
<dbReference type="CDD" id="cd17039">
    <property type="entry name" value="Ubl_ubiquitin_like"/>
    <property type="match status" value="1"/>
</dbReference>
<reference evidence="1" key="1">
    <citation type="submission" date="2020-11" db="EMBL/GenBank/DDBJ databases">
        <authorList>
            <person name="Tran Van P."/>
        </authorList>
    </citation>
    <scope>NUCLEOTIDE SEQUENCE</scope>
</reference>
<dbReference type="AlphaFoldDB" id="A0A7R9EA49"/>
<accession>A0A7R9EA49</accession>
<gene>
    <name evidence="1" type="ORF">TMSB3V08_LOCUS5981</name>
</gene>
<evidence type="ECO:0000313" key="1">
    <source>
        <dbReference type="EMBL" id="CAD7429200.1"/>
    </source>
</evidence>
<organism evidence="1">
    <name type="scientific">Timema monikensis</name>
    <dbReference type="NCBI Taxonomy" id="170555"/>
    <lineage>
        <taxon>Eukaryota</taxon>
        <taxon>Metazoa</taxon>
        <taxon>Ecdysozoa</taxon>
        <taxon>Arthropoda</taxon>
        <taxon>Hexapoda</taxon>
        <taxon>Insecta</taxon>
        <taxon>Pterygota</taxon>
        <taxon>Neoptera</taxon>
        <taxon>Polyneoptera</taxon>
        <taxon>Phasmatodea</taxon>
        <taxon>Timematodea</taxon>
        <taxon>Timematoidea</taxon>
        <taxon>Timematidae</taxon>
        <taxon>Timema</taxon>
    </lineage>
</organism>
<sequence>MYTRICVEGEWKTVCKKTLSVHLTEIPSISPVTGSLGQYEGSALDHAATEAAKVRSSFIFNNRTGGHVDLISGSSIRFDCDKRIRPANRMRSLPNILPPELQKATHKTVTMCKGPTFPIQSYNSIRDVKQKVFDAMHIPIEHQKLLLIGKPLAGSSSPSWLCPLSVADYLGTDVPVPAVYLFSSDSKENLPALARLPSAGHTRRGELRDYLGIVPTPQYLPAGQVWMGELTSKECVLSKVPTCRPSLDGRVTSKECVLSKVPTCRPSLDGRVTSKECVLSKVPTCRPSLDGRVTSKECVLSKVPTCRPSLDGRVTSKECVLSKVPTCRPSLDGRVTSKECVLSKVPTCRPSLDGRVTSKECVLSKVPTCRPSLDGRVTSKECVLSKVPTCRPSLDGRVTSKECVLSKVPTCRPSLDGRVTSKECVLSKVPTCRPSLDGRVTSKECVLSKVPTCRPSLDGRVTSKECVLSKVPTCRPSLDGRVTSKVFILSKVPTCRPSLDGRVTSKECVLSKVPTCRPSLDGRVTSKVFILSKVPTCRPSLHGRMTTKKSVLSKEPLGGSRTCLSEASIRGLLSTKDGLKHYNYQCNTVSFTKNFIKKGRGAHKLYLKNRRELRLNERNTNVEEIQLGLAEASDLCLSPNPERCENSFTLIELLSVGGVGLSLQGCQEEALCKALRTGILQASQEALVLSRPVTKRRHSTRLCKAKAKSTAVQLLDTLMHDCFTEVSMMNVQDHQLLQWAVKLCRWQALKSQSACHVTSVSFAHPHLLRSMRNIKNIGKAHRFHATKAEKDRFNKTS</sequence>
<dbReference type="SUPFAM" id="SSF54236">
    <property type="entry name" value="Ubiquitin-like"/>
    <property type="match status" value="1"/>
</dbReference>
<proteinExistence type="predicted"/>
<protein>
    <submittedName>
        <fullName evidence="1">Uncharacterized protein</fullName>
    </submittedName>
</protein>
<dbReference type="InterPro" id="IPR029071">
    <property type="entry name" value="Ubiquitin-like_domsf"/>
</dbReference>